<dbReference type="InterPro" id="IPR038208">
    <property type="entry name" value="Tscrpt_reg_Crl_sf"/>
</dbReference>
<accession>A0A4Y8WDK5</accession>
<dbReference type="EMBL" id="SATR01000024">
    <property type="protein sequence ID" value="TFH90693.1"/>
    <property type="molecule type" value="Genomic_DNA"/>
</dbReference>
<evidence type="ECO:0000256" key="1">
    <source>
        <dbReference type="ARBA" id="ARBA00022490"/>
    </source>
</evidence>
<evidence type="ECO:0000256" key="3">
    <source>
        <dbReference type="ARBA" id="ARBA00023159"/>
    </source>
</evidence>
<evidence type="ECO:0000313" key="7">
    <source>
        <dbReference type="Proteomes" id="UP000297753"/>
    </source>
</evidence>
<gene>
    <name evidence="5" type="primary">crl</name>
    <name evidence="6" type="ORF">ELS82_15640</name>
</gene>
<reference evidence="6 7" key="1">
    <citation type="submission" date="2019-01" db="EMBL/GenBank/DDBJ databases">
        <title>Vibrio BEI176 sp. nov, a marine bacterium isolated from China: eastern marignal seas.</title>
        <authorList>
            <person name="Li B."/>
        </authorList>
    </citation>
    <scope>NUCLEOTIDE SEQUENCE [LARGE SCALE GENOMIC DNA]</scope>
    <source>
        <strain evidence="6 7">BEI176</strain>
    </source>
</reference>
<feature type="region of interest" description="Essential for activity" evidence="5">
    <location>
        <begin position="100"/>
        <end position="123"/>
    </location>
</feature>
<dbReference type="Pfam" id="PF07417">
    <property type="entry name" value="Crl"/>
    <property type="match status" value="1"/>
</dbReference>
<dbReference type="AlphaFoldDB" id="A0A4Y8WDK5"/>
<evidence type="ECO:0000256" key="4">
    <source>
        <dbReference type="ARBA" id="ARBA00023163"/>
    </source>
</evidence>
<evidence type="ECO:0000256" key="5">
    <source>
        <dbReference type="HAMAP-Rule" id="MF_01178"/>
    </source>
</evidence>
<dbReference type="GO" id="GO:0045893">
    <property type="term" value="P:positive regulation of DNA-templated transcription"/>
    <property type="evidence" value="ECO:0007669"/>
    <property type="project" value="UniProtKB-UniRule"/>
</dbReference>
<comment type="function">
    <text evidence="5">Binds to the sigma-S subunit of RNA polymerase, activating expression of sigma-S-regulated genes. Stimulates RNA polymerase holoenzyme formation and may bind to several other sigma factors, such as sigma-70 and sigma-32.</text>
</comment>
<name>A0A4Y8WDK5_9VIBR</name>
<comment type="similarity">
    <text evidence="5">Belongs to the Crl family.</text>
</comment>
<dbReference type="RefSeq" id="WP_004417345.1">
    <property type="nucleotide sequence ID" value="NZ_SATR01000024.1"/>
</dbReference>
<organism evidence="6 7">
    <name type="scientific">Vibrio ouci</name>
    <dbReference type="NCBI Taxonomy" id="2499078"/>
    <lineage>
        <taxon>Bacteria</taxon>
        <taxon>Pseudomonadati</taxon>
        <taxon>Pseudomonadota</taxon>
        <taxon>Gammaproteobacteria</taxon>
        <taxon>Vibrionales</taxon>
        <taxon>Vibrionaceae</taxon>
        <taxon>Vibrio</taxon>
    </lineage>
</organism>
<dbReference type="NCBIfam" id="NF008217">
    <property type="entry name" value="PRK10984.1"/>
    <property type="match status" value="1"/>
</dbReference>
<proteinExistence type="inferred from homology"/>
<protein>
    <recommendedName>
        <fullName evidence="5">Sigma factor-binding protein Crl</fullName>
    </recommendedName>
</protein>
<dbReference type="OrthoDB" id="6428303at2"/>
<keyword evidence="7" id="KW-1185">Reference proteome</keyword>
<keyword evidence="2 5" id="KW-0805">Transcription regulation</keyword>
<keyword evidence="3 5" id="KW-0010">Activator</keyword>
<keyword evidence="1 5" id="KW-0963">Cytoplasm</keyword>
<dbReference type="InterPro" id="IPR009986">
    <property type="entry name" value="Tscrpt_reg_Crl"/>
</dbReference>
<dbReference type="GO" id="GO:0005737">
    <property type="term" value="C:cytoplasm"/>
    <property type="evidence" value="ECO:0007669"/>
    <property type="project" value="UniProtKB-SubCell"/>
</dbReference>
<keyword evidence="4 5" id="KW-0804">Transcription</keyword>
<comment type="caution">
    <text evidence="6">The sequence shown here is derived from an EMBL/GenBank/DDBJ whole genome shotgun (WGS) entry which is preliminary data.</text>
</comment>
<evidence type="ECO:0000313" key="6">
    <source>
        <dbReference type="EMBL" id="TFH90693.1"/>
    </source>
</evidence>
<sequence>MSEQTKSPTHYRLLTTLRAIGPYLRESQSSEGSYLFDCLSVCVNDKKSPEQREFWGWWLELEKNGEAFEARYRSGLYDVTGEWQDKALPKKAIQDVTRTQEVFHQKLLETLEKEFEIPLAIHKESVEFV</sequence>
<dbReference type="HAMAP" id="MF_01178">
    <property type="entry name" value="Crl"/>
    <property type="match status" value="1"/>
</dbReference>
<evidence type="ECO:0000256" key="2">
    <source>
        <dbReference type="ARBA" id="ARBA00023015"/>
    </source>
</evidence>
<dbReference type="Proteomes" id="UP000297753">
    <property type="component" value="Unassembled WGS sequence"/>
</dbReference>
<dbReference type="Gene3D" id="3.30.310.230">
    <property type="entry name" value="Sigma factor-binding protein Crl monomer"/>
    <property type="match status" value="1"/>
</dbReference>
<comment type="subcellular location">
    <subcellularLocation>
        <location evidence="5">Cytoplasm</location>
    </subcellularLocation>
</comment>